<dbReference type="AlphaFoldDB" id="A0A9P7GH55"/>
<keyword evidence="2" id="KW-1185">Reference proteome</keyword>
<gene>
    <name evidence="1" type="ORF">DXG03_001742</name>
</gene>
<proteinExistence type="predicted"/>
<sequence>MLVVTDLPEVRTIDASKIVHRSLFCSGPVYVRPLAWGNASHGVAIASELLTPSNELRTLTHVVCSDLVYFPDLLAPLLRSLLQVTSPPFSTIHSVTNPGATVAIAYKVRSQTKETPFWAAFGLWFTFKPVLVKETSSGKVGWQRLGSSSEDVMFIFVAHRRPESYAWKIPVEDMDLLAGRGARGTDTAKADDTFEILLFMALESDEPEE</sequence>
<reference evidence="1" key="1">
    <citation type="submission" date="2020-07" db="EMBL/GenBank/DDBJ databases">
        <authorList>
            <person name="Nieuwenhuis M."/>
            <person name="Van De Peppel L.J.J."/>
        </authorList>
    </citation>
    <scope>NUCLEOTIDE SEQUENCE</scope>
    <source>
        <strain evidence="1">AP01</strain>
        <tissue evidence="1">Mycelium</tissue>
    </source>
</reference>
<comment type="caution">
    <text evidence="1">The sequence shown here is derived from an EMBL/GenBank/DDBJ whole genome shotgun (WGS) entry which is preliminary data.</text>
</comment>
<reference evidence="1" key="2">
    <citation type="submission" date="2021-10" db="EMBL/GenBank/DDBJ databases">
        <title>Phylogenomics reveals ancestral predisposition of the termite-cultivated fungus Termitomyces towards a domesticated lifestyle.</title>
        <authorList>
            <person name="Auxier B."/>
            <person name="Grum-Grzhimaylo A."/>
            <person name="Cardenas M.E."/>
            <person name="Lodge J.D."/>
            <person name="Laessoe T."/>
            <person name="Pedersen O."/>
            <person name="Smith M.E."/>
            <person name="Kuyper T.W."/>
            <person name="Franco-Molano E.A."/>
            <person name="Baroni T.J."/>
            <person name="Aanen D.K."/>
        </authorList>
    </citation>
    <scope>NUCLEOTIDE SEQUENCE</scope>
    <source>
        <strain evidence="1">AP01</strain>
        <tissue evidence="1">Mycelium</tissue>
    </source>
</reference>
<dbReference type="OrthoDB" id="413520at2759"/>
<evidence type="ECO:0000313" key="1">
    <source>
        <dbReference type="EMBL" id="KAG5647017.1"/>
    </source>
</evidence>
<organism evidence="1 2">
    <name type="scientific">Asterophora parasitica</name>
    <dbReference type="NCBI Taxonomy" id="117018"/>
    <lineage>
        <taxon>Eukaryota</taxon>
        <taxon>Fungi</taxon>
        <taxon>Dikarya</taxon>
        <taxon>Basidiomycota</taxon>
        <taxon>Agaricomycotina</taxon>
        <taxon>Agaricomycetes</taxon>
        <taxon>Agaricomycetidae</taxon>
        <taxon>Agaricales</taxon>
        <taxon>Tricholomatineae</taxon>
        <taxon>Lyophyllaceae</taxon>
        <taxon>Asterophora</taxon>
    </lineage>
</organism>
<dbReference type="InterPro" id="IPR029063">
    <property type="entry name" value="SAM-dependent_MTases_sf"/>
</dbReference>
<accession>A0A9P7GH55</accession>
<name>A0A9P7GH55_9AGAR</name>
<evidence type="ECO:0000313" key="2">
    <source>
        <dbReference type="Proteomes" id="UP000775547"/>
    </source>
</evidence>
<dbReference type="Proteomes" id="UP000775547">
    <property type="component" value="Unassembled WGS sequence"/>
</dbReference>
<dbReference type="EMBL" id="JABCKV010000014">
    <property type="protein sequence ID" value="KAG5647017.1"/>
    <property type="molecule type" value="Genomic_DNA"/>
</dbReference>
<protein>
    <submittedName>
        <fullName evidence="1">Uncharacterized protein</fullName>
    </submittedName>
</protein>
<dbReference type="Gene3D" id="3.40.50.150">
    <property type="entry name" value="Vaccinia Virus protein VP39"/>
    <property type="match status" value="1"/>
</dbReference>